<proteinExistence type="predicted"/>
<dbReference type="PANTHER" id="PTHR30231">
    <property type="entry name" value="DNA POLYMERASE III SUBUNIT EPSILON"/>
    <property type="match status" value="1"/>
</dbReference>
<name>G5K126_9STRE</name>
<keyword evidence="4" id="KW-0540">Nuclease</keyword>
<dbReference type="InterPro" id="IPR036397">
    <property type="entry name" value="RNaseH_sf"/>
</dbReference>
<protein>
    <recommendedName>
        <fullName evidence="7">DNA polymerase III polC-type</fullName>
    </recommendedName>
</protein>
<evidence type="ECO:0000256" key="3">
    <source>
        <dbReference type="ARBA" id="ARBA00022705"/>
    </source>
</evidence>
<gene>
    <name evidence="9" type="primary">cas2</name>
    <name evidence="9" type="ORF">STRIC_0302</name>
</gene>
<dbReference type="InterPro" id="IPR010152">
    <property type="entry name" value="CRISPR-assoc_prot_Cas2_sub"/>
</dbReference>
<evidence type="ECO:0000313" key="10">
    <source>
        <dbReference type="Proteomes" id="UP000003330"/>
    </source>
</evidence>
<dbReference type="GO" id="GO:0008408">
    <property type="term" value="F:3'-5' exonuclease activity"/>
    <property type="evidence" value="ECO:0007669"/>
    <property type="project" value="TreeGrafter"/>
</dbReference>
<comment type="caution">
    <text evidence="9">The sequence shown here is derived from an EMBL/GenBank/DDBJ whole genome shotgun (WGS) entry which is preliminary data.</text>
</comment>
<dbReference type="FunFam" id="3.30.420.10:FF:000045">
    <property type="entry name" value="3'-5' exonuclease DinG"/>
    <property type="match status" value="1"/>
</dbReference>
<dbReference type="GO" id="GO:0005829">
    <property type="term" value="C:cytosol"/>
    <property type="evidence" value="ECO:0007669"/>
    <property type="project" value="TreeGrafter"/>
</dbReference>
<dbReference type="SMART" id="SM00479">
    <property type="entry name" value="EXOIII"/>
    <property type="match status" value="1"/>
</dbReference>
<dbReference type="InterPro" id="IPR012337">
    <property type="entry name" value="RNaseH-like_sf"/>
</dbReference>
<evidence type="ECO:0000313" key="9">
    <source>
        <dbReference type="EMBL" id="EHI70406.1"/>
    </source>
</evidence>
<dbReference type="Gene3D" id="3.30.70.240">
    <property type="match status" value="1"/>
</dbReference>
<keyword evidence="6" id="KW-0239">DNA-directed DNA polymerase</keyword>
<dbReference type="NCBIfam" id="TIGR00573">
    <property type="entry name" value="dnaq"/>
    <property type="match status" value="1"/>
</dbReference>
<dbReference type="RefSeq" id="WP_008087938.1">
    <property type="nucleotide sequence ID" value="NZ_AEUX02000004.1"/>
</dbReference>
<dbReference type="InterPro" id="IPR006054">
    <property type="entry name" value="DnaQ"/>
</dbReference>
<evidence type="ECO:0000256" key="6">
    <source>
        <dbReference type="ARBA" id="ARBA00022932"/>
    </source>
</evidence>
<dbReference type="GO" id="GO:0003677">
    <property type="term" value="F:DNA binding"/>
    <property type="evidence" value="ECO:0007669"/>
    <property type="project" value="InterPro"/>
</dbReference>
<organism evidence="9 10">
    <name type="scientific">Streptococcus ictaluri 707-05</name>
    <dbReference type="NCBI Taxonomy" id="764299"/>
    <lineage>
        <taxon>Bacteria</taxon>
        <taxon>Bacillati</taxon>
        <taxon>Bacillota</taxon>
        <taxon>Bacilli</taxon>
        <taxon>Lactobacillales</taxon>
        <taxon>Streptococcaceae</taxon>
        <taxon>Streptococcus</taxon>
    </lineage>
</organism>
<dbReference type="GO" id="GO:0045004">
    <property type="term" value="P:DNA replication proofreading"/>
    <property type="evidence" value="ECO:0007669"/>
    <property type="project" value="TreeGrafter"/>
</dbReference>
<dbReference type="Pfam" id="PF00929">
    <property type="entry name" value="RNase_T"/>
    <property type="match status" value="1"/>
</dbReference>
<sequence length="301" mass="34557">MPLTVITVKNAPPSLRGDLTKWMQEIATGVYVGNFNIKIREQLWNRVQNTVGHGEATISFAYRNEIGYQFDTINAQRQAIDYDGIPLVLLPNLSQNARKAENLGFSNATKFRKIKRYKTSYSQVGVQTTVPYVVMDIETDGLDENEHSIIEIGAIKVNDSEIEEFHYLVKYNKVLPKNIVTLTGINQELLKQQGKEIQMVLQEFLEFIGDLKLVGYGIGFDIKFINNELKKLGYPLLENEAYDLIKYVKKEKLFLDDYKLQTVLKAYKINEAVPHRALLDSRLIYQLSTKVNKFIAKINQK</sequence>
<dbReference type="EMBL" id="AEUX02000004">
    <property type="protein sequence ID" value="EHI70406.1"/>
    <property type="molecule type" value="Genomic_DNA"/>
</dbReference>
<dbReference type="OrthoDB" id="9776650at2"/>
<evidence type="ECO:0000256" key="5">
    <source>
        <dbReference type="ARBA" id="ARBA00022839"/>
    </source>
</evidence>
<keyword evidence="3" id="KW-0235">DNA replication</keyword>
<dbReference type="STRING" id="764299.STRIC_0302"/>
<reference evidence="9 10" key="1">
    <citation type="journal article" date="2014" name="Int. J. Syst. Evol. Microbiol.">
        <title>Phylogenomics and the dynamic genome evolution of the genus Streptococcus.</title>
        <authorList>
            <consortium name="The Broad Institute Genome Sequencing Platform"/>
            <person name="Richards V.P."/>
            <person name="Palmer S.R."/>
            <person name="Pavinski Bitar P.D."/>
            <person name="Qin X."/>
            <person name="Weinstock G.M."/>
            <person name="Highlander S.K."/>
            <person name="Town C.D."/>
            <person name="Burne R.A."/>
            <person name="Stanhope M.J."/>
        </authorList>
    </citation>
    <scope>NUCLEOTIDE SEQUENCE [LARGE SCALE GENOMIC DNA]</scope>
    <source>
        <strain evidence="9 10">707-05</strain>
    </source>
</reference>
<evidence type="ECO:0000256" key="1">
    <source>
        <dbReference type="ARBA" id="ARBA00022679"/>
    </source>
</evidence>
<dbReference type="GO" id="GO:0003887">
    <property type="term" value="F:DNA-directed DNA polymerase activity"/>
    <property type="evidence" value="ECO:0007669"/>
    <property type="project" value="UniProtKB-KW"/>
</dbReference>
<keyword evidence="2" id="KW-0548">Nucleotidyltransferase</keyword>
<dbReference type="PANTHER" id="PTHR30231:SF41">
    <property type="entry name" value="DNA POLYMERASE III SUBUNIT EPSILON"/>
    <property type="match status" value="1"/>
</dbReference>
<evidence type="ECO:0000256" key="7">
    <source>
        <dbReference type="ARBA" id="ARBA00070925"/>
    </source>
</evidence>
<keyword evidence="10" id="KW-1185">Reference proteome</keyword>
<dbReference type="AlphaFoldDB" id="G5K126"/>
<dbReference type="InterPro" id="IPR013520">
    <property type="entry name" value="Ribonucl_H"/>
</dbReference>
<evidence type="ECO:0000256" key="4">
    <source>
        <dbReference type="ARBA" id="ARBA00022722"/>
    </source>
</evidence>
<evidence type="ECO:0000259" key="8">
    <source>
        <dbReference type="SMART" id="SM00479"/>
    </source>
</evidence>
<dbReference type="SUPFAM" id="SSF53098">
    <property type="entry name" value="Ribonuclease H-like"/>
    <property type="match status" value="1"/>
</dbReference>
<dbReference type="CDD" id="cd06127">
    <property type="entry name" value="DEDDh"/>
    <property type="match status" value="1"/>
</dbReference>
<dbReference type="Proteomes" id="UP000003330">
    <property type="component" value="Unassembled WGS sequence"/>
</dbReference>
<dbReference type="Pfam" id="PF09707">
    <property type="entry name" value="Cas_Cas2CT1978"/>
    <property type="match status" value="1"/>
</dbReference>
<dbReference type="Gene3D" id="3.30.420.10">
    <property type="entry name" value="Ribonuclease H-like superfamily/Ribonuclease H"/>
    <property type="match status" value="1"/>
</dbReference>
<dbReference type="NCBIfam" id="TIGR01873">
    <property type="entry name" value="cas_CT1978"/>
    <property type="match status" value="1"/>
</dbReference>
<dbReference type="eggNOG" id="COG0847">
    <property type="taxonomic scope" value="Bacteria"/>
</dbReference>
<accession>G5K126</accession>
<keyword evidence="5" id="KW-0378">Hydrolase</keyword>
<evidence type="ECO:0000256" key="2">
    <source>
        <dbReference type="ARBA" id="ARBA00022695"/>
    </source>
</evidence>
<keyword evidence="5" id="KW-0269">Exonuclease</keyword>
<keyword evidence="1" id="KW-0808">Transferase</keyword>
<feature type="domain" description="Exonuclease" evidence="8">
    <location>
        <begin position="131"/>
        <end position="297"/>
    </location>
</feature>